<evidence type="ECO:0000256" key="1">
    <source>
        <dbReference type="SAM" id="SignalP"/>
    </source>
</evidence>
<dbReference type="SUPFAM" id="SSF89550">
    <property type="entry name" value="PHP domain-like"/>
    <property type="match status" value="1"/>
</dbReference>
<evidence type="ECO:0000313" key="2">
    <source>
        <dbReference type="EMBL" id="GKI20000.1"/>
    </source>
</evidence>
<proteinExistence type="predicted"/>
<keyword evidence="1" id="KW-0732">Signal</keyword>
<dbReference type="RefSeq" id="WP_244076930.1">
    <property type="nucleotide sequence ID" value="NZ_AP025581.1"/>
</dbReference>
<feature type="chain" id="PRO_5041327963" description="Histidinol phosphatase and related hydrolases of the PHP family" evidence="1">
    <location>
        <begin position="24"/>
        <end position="361"/>
    </location>
</feature>
<evidence type="ECO:0008006" key="4">
    <source>
        <dbReference type="Google" id="ProtNLM"/>
    </source>
</evidence>
<dbReference type="Gene3D" id="3.20.20.140">
    <property type="entry name" value="Metal-dependent hydrolases"/>
    <property type="match status" value="1"/>
</dbReference>
<reference evidence="2" key="1">
    <citation type="submission" date="2022-01" db="EMBL/GenBank/DDBJ databases">
        <title>Novel bile acid biosynthetic pathways are enriched in the microbiome of centenarians.</title>
        <authorList>
            <person name="Sato Y."/>
            <person name="Atarashi K."/>
            <person name="Plichta R.D."/>
            <person name="Arai Y."/>
            <person name="Sasajima S."/>
            <person name="Kearney M.S."/>
            <person name="Suda W."/>
            <person name="Takeshita K."/>
            <person name="Sasaki T."/>
            <person name="Okamoto S."/>
            <person name="Skelly N.A."/>
            <person name="Okamura Y."/>
            <person name="Vlamakis H."/>
            <person name="Li Y."/>
            <person name="Tanoue T."/>
            <person name="Takei H."/>
            <person name="Nittono H."/>
            <person name="Narushima S."/>
            <person name="Irie J."/>
            <person name="Itoh H."/>
            <person name="Moriya K."/>
            <person name="Sugiura Y."/>
            <person name="Suematsu M."/>
            <person name="Moritoki N."/>
            <person name="Shibata S."/>
            <person name="Littman R.D."/>
            <person name="Fischbach A.M."/>
            <person name="Uwamino Y."/>
            <person name="Inoue T."/>
            <person name="Honda A."/>
            <person name="Hattori M."/>
            <person name="Murai T."/>
            <person name="Xavier J.R."/>
            <person name="Hirose N."/>
            <person name="Honda K."/>
        </authorList>
    </citation>
    <scope>NUCLEOTIDE SEQUENCE</scope>
    <source>
        <strain evidence="2">CE91-St16</strain>
    </source>
</reference>
<dbReference type="AlphaFoldDB" id="A0AA37KQN5"/>
<organism evidence="2 3">
    <name type="scientific">Alistipes finegoldii</name>
    <dbReference type="NCBI Taxonomy" id="214856"/>
    <lineage>
        <taxon>Bacteria</taxon>
        <taxon>Pseudomonadati</taxon>
        <taxon>Bacteroidota</taxon>
        <taxon>Bacteroidia</taxon>
        <taxon>Bacteroidales</taxon>
        <taxon>Rikenellaceae</taxon>
        <taxon>Alistipes</taxon>
    </lineage>
</organism>
<feature type="signal peptide" evidence="1">
    <location>
        <begin position="1"/>
        <end position="23"/>
    </location>
</feature>
<evidence type="ECO:0000313" key="3">
    <source>
        <dbReference type="Proteomes" id="UP001055105"/>
    </source>
</evidence>
<comment type="caution">
    <text evidence="2">The sequence shown here is derived from an EMBL/GenBank/DDBJ whole genome shotgun (WGS) entry which is preliminary data.</text>
</comment>
<dbReference type="InterPro" id="IPR016195">
    <property type="entry name" value="Pol/histidinol_Pase-like"/>
</dbReference>
<name>A0AA37KQN5_9BACT</name>
<accession>A0AA37KQN5</accession>
<sequence>MKKYTVFFSIVLLAVAFRAPAKAPEYKVCFGNTHAHCNYSGDIAVFRAKKGLSLDPKNSAESHYELAKENGYDFYFVTDHSQYPVYTPDAWAAVKAAAEAATDASFVALRGYEHSENDGPDGRGHMNVYNSSDYLNAMADGVSVEYFHNWLAKPEQADAIVCFNHPQKDAYNDFHCYNEETRGRMKLIELINGGRAKFYPSFLNALAKGWKVSPVAGCDNHGWEGIAKWNARTGLLVTELTPAGVLEAMASRRTFATLDKNLSVVYRVNGKIMGSDIRAARKYKFDIEVSDPDTDRADQAIARIEVVSGSGTVVAGADFDSHEVHWKPVVPAGEKCYFVLVYNVSKPETPVAYAAPVWIEP</sequence>
<dbReference type="EMBL" id="BQOL01000002">
    <property type="protein sequence ID" value="GKI20000.1"/>
    <property type="molecule type" value="Genomic_DNA"/>
</dbReference>
<gene>
    <name evidence="2" type="ORF">CE91St16_29080</name>
</gene>
<dbReference type="Proteomes" id="UP001055105">
    <property type="component" value="Unassembled WGS sequence"/>
</dbReference>
<dbReference type="NCBIfam" id="NF038032">
    <property type="entry name" value="CehA_McbA_metalo"/>
    <property type="match status" value="1"/>
</dbReference>
<protein>
    <recommendedName>
        <fullName evidence="4">Histidinol phosphatase and related hydrolases of the PHP family</fullName>
    </recommendedName>
</protein>